<keyword evidence="1" id="KW-1133">Transmembrane helix</keyword>
<dbReference type="InterPro" id="IPR050772">
    <property type="entry name" value="Hydratase-Decarb/MhpD_sf"/>
</dbReference>
<accession>G0TWN4</accession>
<dbReference type="GO" id="GO:0008684">
    <property type="term" value="F:2-oxopent-4-enoate hydratase activity"/>
    <property type="evidence" value="ECO:0007669"/>
    <property type="project" value="TreeGrafter"/>
</dbReference>
<dbReference type="PANTHER" id="PTHR30143:SF0">
    <property type="entry name" value="2-KETO-4-PENTENOATE HYDRATASE"/>
    <property type="match status" value="1"/>
</dbReference>
<sequence length="324" mass="36089">MHVSFFRIMWIKEIKVIKFCRYFTQLWLVCLFNLYICFYNFTLCYYCFYFIYCSLSEMFLRSLVRLVVTKAAAESYMEYLQNADRELPALSEIFPRHQSDTKELIQFHSLLSEVMQEHGFKYVGIKVVPPSATALRCLRATDAICVPIFSNVTQKTSISVKQDRIQFVEPLFVMKLGCDPPTQMTASKSLSICDTFCPGVDLTGSRYPFYPPHTTGFAADLGGTIAIHFGDNMNLTDGMLESLADHSFVMTREGEPIQVGSVKNCLGGPGAAVPLAVSYASSIGLPLRAGHHILCNGVGSRTPALPGEYKVNFGVYGSVSVCVT</sequence>
<dbReference type="SUPFAM" id="SSF56529">
    <property type="entry name" value="FAH"/>
    <property type="match status" value="1"/>
</dbReference>
<dbReference type="InterPro" id="IPR036663">
    <property type="entry name" value="Fumarylacetoacetase_C_sf"/>
</dbReference>
<reference evidence="2" key="1">
    <citation type="journal article" date="2012" name="Proc. Natl. Acad. Sci. U.S.A.">
        <title>Antigenic diversity is generated by distinct evolutionary mechanisms in African trypanosome species.</title>
        <authorList>
            <person name="Jackson A.P."/>
            <person name="Berry A."/>
            <person name="Aslett M."/>
            <person name="Allison H.C."/>
            <person name="Burton P."/>
            <person name="Vavrova-Anderson J."/>
            <person name="Brown R."/>
            <person name="Browne H."/>
            <person name="Corton N."/>
            <person name="Hauser H."/>
            <person name="Gamble J."/>
            <person name="Gilderthorp R."/>
            <person name="Marcello L."/>
            <person name="McQuillan J."/>
            <person name="Otto T.D."/>
            <person name="Quail M.A."/>
            <person name="Sanders M.J."/>
            <person name="van Tonder A."/>
            <person name="Ginger M.L."/>
            <person name="Field M.C."/>
            <person name="Barry J.D."/>
            <person name="Hertz-Fowler C."/>
            <person name="Berriman M."/>
        </authorList>
    </citation>
    <scope>NUCLEOTIDE SEQUENCE</scope>
    <source>
        <strain evidence="2">Y486</strain>
    </source>
</reference>
<name>G0TWN4_TRYVY</name>
<proteinExistence type="predicted"/>
<dbReference type="AlphaFoldDB" id="G0TWN4"/>
<keyword evidence="1" id="KW-0472">Membrane</keyword>
<evidence type="ECO:0000313" key="2">
    <source>
        <dbReference type="EMBL" id="CCC48372.1"/>
    </source>
</evidence>
<keyword evidence="1" id="KW-0812">Transmembrane</keyword>
<evidence type="ECO:0000256" key="1">
    <source>
        <dbReference type="SAM" id="Phobius"/>
    </source>
</evidence>
<gene>
    <name evidence="2" type="ORF">TVY486_0601630</name>
</gene>
<dbReference type="EMBL" id="HE573022">
    <property type="protein sequence ID" value="CCC48372.1"/>
    <property type="molecule type" value="Genomic_DNA"/>
</dbReference>
<dbReference type="GO" id="GO:0005737">
    <property type="term" value="C:cytoplasm"/>
    <property type="evidence" value="ECO:0007669"/>
    <property type="project" value="TreeGrafter"/>
</dbReference>
<dbReference type="Gene3D" id="3.90.850.10">
    <property type="entry name" value="Fumarylacetoacetase-like, C-terminal domain"/>
    <property type="match status" value="1"/>
</dbReference>
<protein>
    <recommendedName>
        <fullName evidence="3">4-oxalocrotonate decarboxylase</fullName>
    </recommendedName>
</protein>
<dbReference type="VEuPathDB" id="TriTrypDB:TvY486_0601630"/>
<organism evidence="2">
    <name type="scientific">Trypanosoma vivax (strain Y486)</name>
    <dbReference type="NCBI Taxonomy" id="1055687"/>
    <lineage>
        <taxon>Eukaryota</taxon>
        <taxon>Discoba</taxon>
        <taxon>Euglenozoa</taxon>
        <taxon>Kinetoplastea</taxon>
        <taxon>Metakinetoplastina</taxon>
        <taxon>Trypanosomatida</taxon>
        <taxon>Trypanosomatidae</taxon>
        <taxon>Trypanosoma</taxon>
        <taxon>Duttonella</taxon>
    </lineage>
</organism>
<evidence type="ECO:0008006" key="3">
    <source>
        <dbReference type="Google" id="ProtNLM"/>
    </source>
</evidence>
<feature type="transmembrane region" description="Helical" evidence="1">
    <location>
        <begin position="26"/>
        <end position="52"/>
    </location>
</feature>
<dbReference type="PANTHER" id="PTHR30143">
    <property type="entry name" value="ACID HYDRATASE"/>
    <property type="match status" value="1"/>
</dbReference>